<proteinExistence type="predicted"/>
<name>A0A2N6NLZ7_BEABA</name>
<dbReference type="EMBL" id="MRVG01000006">
    <property type="protein sequence ID" value="PMB68303.1"/>
    <property type="molecule type" value="Genomic_DNA"/>
</dbReference>
<comment type="caution">
    <text evidence="2">The sequence shown here is derived from an EMBL/GenBank/DDBJ whole genome shotgun (WGS) entry which is preliminary data.</text>
</comment>
<accession>A0A2N6NLZ7</accession>
<reference evidence="2 3" key="1">
    <citation type="journal article" date="2016" name="Appl. Microbiol. Biotechnol.">
        <title>Characterization of T-DNA insertion mutants with decreased virulence in the entomopathogenic fungus Beauveria bassiana JEF-007.</title>
        <authorList>
            <person name="Kim S."/>
            <person name="Lee S.J."/>
            <person name="Nai Y.S."/>
            <person name="Yu J.S."/>
            <person name="Lee M.R."/>
            <person name="Yang Y.T."/>
            <person name="Kim J.S."/>
        </authorList>
    </citation>
    <scope>NUCLEOTIDE SEQUENCE [LARGE SCALE GENOMIC DNA]</scope>
    <source>
        <strain evidence="2 3">JEF-007</strain>
    </source>
</reference>
<evidence type="ECO:0000313" key="3">
    <source>
        <dbReference type="Proteomes" id="UP000235728"/>
    </source>
</evidence>
<evidence type="ECO:0000256" key="1">
    <source>
        <dbReference type="SAM" id="MobiDB-lite"/>
    </source>
</evidence>
<organism evidence="2 3">
    <name type="scientific">Beauveria bassiana</name>
    <name type="common">White muscardine disease fungus</name>
    <name type="synonym">Tritirachium shiotae</name>
    <dbReference type="NCBI Taxonomy" id="176275"/>
    <lineage>
        <taxon>Eukaryota</taxon>
        <taxon>Fungi</taxon>
        <taxon>Dikarya</taxon>
        <taxon>Ascomycota</taxon>
        <taxon>Pezizomycotina</taxon>
        <taxon>Sordariomycetes</taxon>
        <taxon>Hypocreomycetidae</taxon>
        <taxon>Hypocreales</taxon>
        <taxon>Cordycipitaceae</taxon>
        <taxon>Beauveria</taxon>
    </lineage>
</organism>
<dbReference type="AlphaFoldDB" id="A0A2N6NLZ7"/>
<protein>
    <submittedName>
        <fullName evidence="2">Uncharacterized protein</fullName>
    </submittedName>
</protein>
<feature type="compositionally biased region" description="Basic and acidic residues" evidence="1">
    <location>
        <begin position="228"/>
        <end position="240"/>
    </location>
</feature>
<feature type="region of interest" description="Disordered" evidence="1">
    <location>
        <begin position="221"/>
        <end position="263"/>
    </location>
</feature>
<gene>
    <name evidence="2" type="ORF">BM221_006480</name>
</gene>
<dbReference type="Proteomes" id="UP000235728">
    <property type="component" value="Unassembled WGS sequence"/>
</dbReference>
<sequence length="822" mass="84727">MRHAPLRRRMRISLSMAFDFSAATSITFLGMCASRATLSPYERNLLVPVRALVRLELHVDIGQPLEAVGDAGEILIVGDEECEAASFSDNVVQDRVGNGGAVVGACASAELVEDNEAAGGSGAEDTGRLGDLDHEGGLAGEEVIASAGAGVDGVAEGHFEGVGGDKGADLGEEDEKGKGAHKGRLAAHVGAGNEVGKGRGMGEGRGEGDVAAGEGLLGHGVAAIGDGDSGRGRDREETRTRVAGLSGDAGEGEQAVESGEGGDGIAQWLVGGGEGGEEIFEGGVASGGEGLAVLVALSNELDDVGGVEAGDLFGARDFGPGRGHTLDVSIGHLDEELDAGNGDIVDGFLALELIGGDSAVLVELVLDVGDAHLVVLHVVGLVLVAEEAIFIVLARGVEVDAVEVRDDEIEDLRQGENSVNQQRRVKTHVLGPLDADVVTGYLLEGLQNGEQLRARALAVVDADEAALQIVDGSRGLLVVELLHGGEAFLEALLVEERPADPLAQQAAAEARARLVNGPEEAAALGVVGRVAVNLEGLESGAVDEHVRARAEALKMFGEVKDVLEAVFCQMKLGDVRGGFRGHGLRPGNTLDAAAIAKDIGAAAGKMLYQLVGCLCEVADNDKLAWRDVQQSRLNLAAHKAILESVVYNVARGGLHGEDTNVDLFVGARALGFGFRDAEKIATRGGCIAACGGLFQVAILVNIGAFGVEVGEFAGKGCVSIVADFLQRCRLDLADDADLVARGDEAASVDRKSVDGDAGGGEPVKMGLGGVYVEDVLAVFLDKAEATATYARHTAFFQLFGGDARVLAKEAEFVPDFHDEDCI</sequence>
<evidence type="ECO:0000313" key="2">
    <source>
        <dbReference type="EMBL" id="PMB68303.1"/>
    </source>
</evidence>
<feature type="region of interest" description="Disordered" evidence="1">
    <location>
        <begin position="160"/>
        <end position="185"/>
    </location>
</feature>